<dbReference type="EMBL" id="JAUEPS010000027">
    <property type="protein sequence ID" value="KAK0454255.1"/>
    <property type="molecule type" value="Genomic_DNA"/>
</dbReference>
<name>A0AA39K4A4_ARMTA</name>
<dbReference type="Proteomes" id="UP001175211">
    <property type="component" value="Unassembled WGS sequence"/>
</dbReference>
<dbReference type="SUPFAM" id="SSF81383">
    <property type="entry name" value="F-box domain"/>
    <property type="match status" value="1"/>
</dbReference>
<sequence>MASRSSPKGRSHFEELPAELILEVILHLRVASIKQLSLVSSTFRHICFPSIFRDVSFTSRRTPRRFLSTTRSWCAVPCVRKLSFDEIDSKAVKPHELLPWCTLVQELKMCLMADPTLYVPLLSGLGELRVFKLEHVIFQCSADLLEVFRSMSSTVKDLRIDDVQFASISYDEPIPTHTGKRIQVEKLSVGSSLVLELLLRDDSPVGFSHLEVAETRTIRSHLINKLCRLSPRLTKLVIGNPILEFNNEPLELSTVKRLILFFYYLEPGLTPLRDLLKPSNTHLEELTIKLPVVFVTGESSEWESLALALSRRPRLKRVNVVLWEKWHRAYADVNVRLNELHRRLEPRRHMISRILANNHFQVTVEGAHWFGDYSILSTMDSGN</sequence>
<evidence type="ECO:0000259" key="1">
    <source>
        <dbReference type="PROSITE" id="PS50181"/>
    </source>
</evidence>
<dbReference type="Pfam" id="PF00646">
    <property type="entry name" value="F-box"/>
    <property type="match status" value="1"/>
</dbReference>
<dbReference type="PROSITE" id="PS50181">
    <property type="entry name" value="FBOX"/>
    <property type="match status" value="1"/>
</dbReference>
<evidence type="ECO:0000313" key="3">
    <source>
        <dbReference type="Proteomes" id="UP001175211"/>
    </source>
</evidence>
<reference evidence="2" key="1">
    <citation type="submission" date="2023-06" db="EMBL/GenBank/DDBJ databases">
        <authorList>
            <consortium name="Lawrence Berkeley National Laboratory"/>
            <person name="Ahrendt S."/>
            <person name="Sahu N."/>
            <person name="Indic B."/>
            <person name="Wong-Bajracharya J."/>
            <person name="Merenyi Z."/>
            <person name="Ke H.-M."/>
            <person name="Monk M."/>
            <person name="Kocsube S."/>
            <person name="Drula E."/>
            <person name="Lipzen A."/>
            <person name="Balint B."/>
            <person name="Henrissat B."/>
            <person name="Andreopoulos B."/>
            <person name="Martin F.M."/>
            <person name="Harder C.B."/>
            <person name="Rigling D."/>
            <person name="Ford K.L."/>
            <person name="Foster G.D."/>
            <person name="Pangilinan J."/>
            <person name="Papanicolaou A."/>
            <person name="Barry K."/>
            <person name="LaButti K."/>
            <person name="Viragh M."/>
            <person name="Koriabine M."/>
            <person name="Yan M."/>
            <person name="Riley R."/>
            <person name="Champramary S."/>
            <person name="Plett K.L."/>
            <person name="Tsai I.J."/>
            <person name="Slot J."/>
            <person name="Sipos G."/>
            <person name="Plett J."/>
            <person name="Nagy L.G."/>
            <person name="Grigoriev I.V."/>
        </authorList>
    </citation>
    <scope>NUCLEOTIDE SEQUENCE</scope>
    <source>
        <strain evidence="2">CCBAS 213</strain>
    </source>
</reference>
<proteinExistence type="predicted"/>
<organism evidence="2 3">
    <name type="scientific">Armillaria tabescens</name>
    <name type="common">Ringless honey mushroom</name>
    <name type="synonym">Agaricus tabescens</name>
    <dbReference type="NCBI Taxonomy" id="1929756"/>
    <lineage>
        <taxon>Eukaryota</taxon>
        <taxon>Fungi</taxon>
        <taxon>Dikarya</taxon>
        <taxon>Basidiomycota</taxon>
        <taxon>Agaricomycotina</taxon>
        <taxon>Agaricomycetes</taxon>
        <taxon>Agaricomycetidae</taxon>
        <taxon>Agaricales</taxon>
        <taxon>Marasmiineae</taxon>
        <taxon>Physalacriaceae</taxon>
        <taxon>Desarmillaria</taxon>
    </lineage>
</organism>
<protein>
    <recommendedName>
        <fullName evidence="1">F-box domain-containing protein</fullName>
    </recommendedName>
</protein>
<dbReference type="AlphaFoldDB" id="A0AA39K4A4"/>
<accession>A0AA39K4A4</accession>
<dbReference type="Gene3D" id="1.20.1280.50">
    <property type="match status" value="1"/>
</dbReference>
<evidence type="ECO:0000313" key="2">
    <source>
        <dbReference type="EMBL" id="KAK0454255.1"/>
    </source>
</evidence>
<feature type="domain" description="F-box" evidence="1">
    <location>
        <begin position="10"/>
        <end position="55"/>
    </location>
</feature>
<dbReference type="InterPro" id="IPR001810">
    <property type="entry name" value="F-box_dom"/>
</dbReference>
<comment type="caution">
    <text evidence="2">The sequence shown here is derived from an EMBL/GenBank/DDBJ whole genome shotgun (WGS) entry which is preliminary data.</text>
</comment>
<dbReference type="InterPro" id="IPR036047">
    <property type="entry name" value="F-box-like_dom_sf"/>
</dbReference>
<gene>
    <name evidence="2" type="ORF">EV420DRAFT_1481689</name>
</gene>
<dbReference type="GeneID" id="85353342"/>
<dbReference type="RefSeq" id="XP_060328643.1">
    <property type="nucleotide sequence ID" value="XM_060469794.1"/>
</dbReference>
<keyword evidence="3" id="KW-1185">Reference proteome</keyword>